<name>A0AAN9A3T3_HALRR</name>
<evidence type="ECO:0000313" key="2">
    <source>
        <dbReference type="EMBL" id="KAK7079566.1"/>
    </source>
</evidence>
<feature type="non-terminal residue" evidence="2">
    <location>
        <position position="86"/>
    </location>
</feature>
<comment type="caution">
    <text evidence="2">The sequence shown here is derived from an EMBL/GenBank/DDBJ whole genome shotgun (WGS) entry which is preliminary data.</text>
</comment>
<evidence type="ECO:0000313" key="3">
    <source>
        <dbReference type="Proteomes" id="UP001381693"/>
    </source>
</evidence>
<dbReference type="Proteomes" id="UP001381693">
    <property type="component" value="Unassembled WGS sequence"/>
</dbReference>
<evidence type="ECO:0000256" key="1">
    <source>
        <dbReference type="SAM" id="MobiDB-lite"/>
    </source>
</evidence>
<dbReference type="AlphaFoldDB" id="A0AAN9A3T3"/>
<sequence length="86" mass="9111">VRVMERRLEWSASSGGDGGGGGGGGVIGAGGAGRVESMDESQDIQVEIVEKEAVINTLSSQVEEQRQLRLQDAKKVEAKAAKIKEW</sequence>
<organism evidence="2 3">
    <name type="scientific">Halocaridina rubra</name>
    <name type="common">Hawaiian red shrimp</name>
    <dbReference type="NCBI Taxonomy" id="373956"/>
    <lineage>
        <taxon>Eukaryota</taxon>
        <taxon>Metazoa</taxon>
        <taxon>Ecdysozoa</taxon>
        <taxon>Arthropoda</taxon>
        <taxon>Crustacea</taxon>
        <taxon>Multicrustacea</taxon>
        <taxon>Malacostraca</taxon>
        <taxon>Eumalacostraca</taxon>
        <taxon>Eucarida</taxon>
        <taxon>Decapoda</taxon>
        <taxon>Pleocyemata</taxon>
        <taxon>Caridea</taxon>
        <taxon>Atyoidea</taxon>
        <taxon>Atyidae</taxon>
        <taxon>Halocaridina</taxon>
    </lineage>
</organism>
<feature type="non-terminal residue" evidence="2">
    <location>
        <position position="1"/>
    </location>
</feature>
<accession>A0AAN9A3T3</accession>
<feature type="compositionally biased region" description="Gly residues" evidence="1">
    <location>
        <begin position="15"/>
        <end position="33"/>
    </location>
</feature>
<reference evidence="2 3" key="1">
    <citation type="submission" date="2023-11" db="EMBL/GenBank/DDBJ databases">
        <title>Halocaridina rubra genome assembly.</title>
        <authorList>
            <person name="Smith C."/>
        </authorList>
    </citation>
    <scope>NUCLEOTIDE SEQUENCE [LARGE SCALE GENOMIC DNA]</scope>
    <source>
        <strain evidence="2">EP-1</strain>
        <tissue evidence="2">Whole</tissue>
    </source>
</reference>
<protein>
    <submittedName>
        <fullName evidence="2">Uncharacterized protein</fullName>
    </submittedName>
</protein>
<keyword evidence="3" id="KW-1185">Reference proteome</keyword>
<gene>
    <name evidence="2" type="ORF">SK128_005672</name>
</gene>
<feature type="region of interest" description="Disordered" evidence="1">
    <location>
        <begin position="1"/>
        <end position="39"/>
    </location>
</feature>
<dbReference type="EMBL" id="JAXCGZ010006734">
    <property type="protein sequence ID" value="KAK7079566.1"/>
    <property type="molecule type" value="Genomic_DNA"/>
</dbReference>
<proteinExistence type="predicted"/>